<protein>
    <submittedName>
        <fullName evidence="3">Amidohydrolase family protein</fullName>
    </submittedName>
</protein>
<keyword evidence="1 3" id="KW-0378">Hydrolase</keyword>
<sequence>MTTTLFSAPYIVGFQDGEHRILRDGCVVVADDRIIHVGTSYDGPVDLRRDLPDRVITPGFIDTHSHLHSSPVDKSVQEDYGPRQFWLTGLIEILPAEDAGLDVTGMRACVDYSLIELARSGTTTVMHLGDAAEYAADAIDAMGLRGYVAPSYRSGRWFTPDGKRVDYEWDENAGRKGLESAVGFVQTQRSRSDGRVQGFLGPAQVDTCTADLLRESKVAARELAVPVSLHAAQGVWEFNEMTRRHGRTPIEWLGDIDFLGPDTLLGHAIFITGNSWVNFAGDDLQLLASSNTSVSYNAWCFARRGILMESFPDYVAAGVNVCIGTDTAPQSMIESLRWTAIAGKITSRRADTSTARRVFDAATINAARLLGRDDLGRIAPGAKADLLFWRTDSFGMAPLRDPIRNIVYYAQPADLSDVLVDGRPVVTDGVVLGADLQAAARGVQCAGERVWRHWHEGDWAGRSLEQIAPITYPEFVQTVG</sequence>
<dbReference type="Proteomes" id="UP000320244">
    <property type="component" value="Unassembled WGS sequence"/>
</dbReference>
<dbReference type="PANTHER" id="PTHR43794:SF11">
    <property type="entry name" value="AMIDOHYDROLASE-RELATED DOMAIN-CONTAINING PROTEIN"/>
    <property type="match status" value="1"/>
</dbReference>
<keyword evidence="4" id="KW-1185">Reference proteome</keyword>
<proteinExistence type="predicted"/>
<dbReference type="SUPFAM" id="SSF51556">
    <property type="entry name" value="Metallo-dependent hydrolases"/>
    <property type="match status" value="1"/>
</dbReference>
<dbReference type="AlphaFoldDB" id="A0A563E2Z4"/>
<evidence type="ECO:0000313" key="4">
    <source>
        <dbReference type="Proteomes" id="UP000320244"/>
    </source>
</evidence>
<dbReference type="InterPro" id="IPR011059">
    <property type="entry name" value="Metal-dep_hydrolase_composite"/>
</dbReference>
<accession>A0A563E2Z4</accession>
<dbReference type="InterPro" id="IPR006680">
    <property type="entry name" value="Amidohydro-rel"/>
</dbReference>
<dbReference type="Pfam" id="PF01979">
    <property type="entry name" value="Amidohydro_1"/>
    <property type="match status" value="1"/>
</dbReference>
<dbReference type="OrthoDB" id="3204583at2"/>
<comment type="caution">
    <text evidence="3">The sequence shown here is derived from an EMBL/GenBank/DDBJ whole genome shotgun (WGS) entry which is preliminary data.</text>
</comment>
<dbReference type="GO" id="GO:0016810">
    <property type="term" value="F:hydrolase activity, acting on carbon-nitrogen (but not peptide) bonds"/>
    <property type="evidence" value="ECO:0007669"/>
    <property type="project" value="InterPro"/>
</dbReference>
<reference evidence="3 4" key="2">
    <citation type="submission" date="2019-08" db="EMBL/GenBank/DDBJ databases">
        <title>Jejuicoccus antrihumi gen. nov., sp. nov., a new member of the family Dermacoccaceae isolated from a cave.</title>
        <authorList>
            <person name="Schumann P."/>
            <person name="Kim I.S."/>
        </authorList>
    </citation>
    <scope>NUCLEOTIDE SEQUENCE [LARGE SCALE GENOMIC DNA]</scope>
    <source>
        <strain evidence="3 4">C5-26</strain>
    </source>
</reference>
<evidence type="ECO:0000256" key="1">
    <source>
        <dbReference type="ARBA" id="ARBA00022801"/>
    </source>
</evidence>
<dbReference type="Gene3D" id="2.30.40.10">
    <property type="entry name" value="Urease, subunit C, domain 1"/>
    <property type="match status" value="1"/>
</dbReference>
<dbReference type="Gene3D" id="3.20.20.140">
    <property type="entry name" value="Metal-dependent hydrolases"/>
    <property type="match status" value="1"/>
</dbReference>
<organism evidence="3 4">
    <name type="scientific">Leekyejoonella antrihumi</name>
    <dbReference type="NCBI Taxonomy" id="1660198"/>
    <lineage>
        <taxon>Bacteria</taxon>
        <taxon>Bacillati</taxon>
        <taxon>Actinomycetota</taxon>
        <taxon>Actinomycetes</taxon>
        <taxon>Micrococcales</taxon>
        <taxon>Dermacoccaceae</taxon>
        <taxon>Leekyejoonella</taxon>
    </lineage>
</organism>
<gene>
    <name evidence="3" type="ORF">FGL98_08400</name>
</gene>
<reference evidence="3 4" key="1">
    <citation type="submission" date="2019-05" db="EMBL/GenBank/DDBJ databases">
        <authorList>
            <person name="Lee S.D."/>
        </authorList>
    </citation>
    <scope>NUCLEOTIDE SEQUENCE [LARGE SCALE GENOMIC DNA]</scope>
    <source>
        <strain evidence="3 4">C5-26</strain>
    </source>
</reference>
<dbReference type="PANTHER" id="PTHR43794">
    <property type="entry name" value="AMINOHYDROLASE SSNA-RELATED"/>
    <property type="match status" value="1"/>
</dbReference>
<dbReference type="RefSeq" id="WP_146316316.1">
    <property type="nucleotide sequence ID" value="NZ_VCQV01000009.1"/>
</dbReference>
<feature type="domain" description="Amidohydrolase-related" evidence="2">
    <location>
        <begin position="55"/>
        <end position="425"/>
    </location>
</feature>
<name>A0A563E2Z4_9MICO</name>
<evidence type="ECO:0000313" key="3">
    <source>
        <dbReference type="EMBL" id="TWP36775.1"/>
    </source>
</evidence>
<evidence type="ECO:0000259" key="2">
    <source>
        <dbReference type="Pfam" id="PF01979"/>
    </source>
</evidence>
<dbReference type="InterPro" id="IPR032466">
    <property type="entry name" value="Metal_Hydrolase"/>
</dbReference>
<dbReference type="SUPFAM" id="SSF51338">
    <property type="entry name" value="Composite domain of metallo-dependent hydrolases"/>
    <property type="match status" value="2"/>
</dbReference>
<dbReference type="InterPro" id="IPR050287">
    <property type="entry name" value="MTA/SAH_deaminase"/>
</dbReference>
<dbReference type="EMBL" id="VCQV01000009">
    <property type="protein sequence ID" value="TWP36775.1"/>
    <property type="molecule type" value="Genomic_DNA"/>
</dbReference>